<dbReference type="RefSeq" id="WP_311822107.1">
    <property type="nucleotide sequence ID" value="NZ_JARPYF010000012.1"/>
</dbReference>
<evidence type="ECO:0000313" key="2">
    <source>
        <dbReference type="EMBL" id="MDT2599461.1"/>
    </source>
</evidence>
<evidence type="ECO:0000256" key="1">
    <source>
        <dbReference type="SAM" id="Phobius"/>
    </source>
</evidence>
<dbReference type="EMBL" id="JARPYI010000002">
    <property type="protein sequence ID" value="MDT2599461.1"/>
    <property type="molecule type" value="Genomic_DNA"/>
</dbReference>
<protein>
    <submittedName>
        <fullName evidence="2">Uncharacterized protein</fullName>
    </submittedName>
</protein>
<keyword evidence="1" id="KW-1133">Transmembrane helix</keyword>
<proteinExistence type="predicted"/>
<dbReference type="Proteomes" id="UP001252875">
    <property type="component" value="Unassembled WGS sequence"/>
</dbReference>
<organism evidence="2 3">
    <name type="scientific">Enterococcus hulanensis</name>
    <dbReference type="NCBI Taxonomy" id="2559929"/>
    <lineage>
        <taxon>Bacteria</taxon>
        <taxon>Bacillati</taxon>
        <taxon>Bacillota</taxon>
        <taxon>Bacilli</taxon>
        <taxon>Lactobacillales</taxon>
        <taxon>Enterococcaceae</taxon>
        <taxon>Enterococcus</taxon>
    </lineage>
</organism>
<name>A0ABU3EZU7_9ENTE</name>
<accession>A0ABU3EZU7</accession>
<reference evidence="2 3" key="1">
    <citation type="submission" date="2023-03" db="EMBL/GenBank/DDBJ databases">
        <authorList>
            <person name="Shen W."/>
            <person name="Cai J."/>
        </authorList>
    </citation>
    <scope>NUCLEOTIDE SEQUENCE [LARGE SCALE GENOMIC DNA]</scope>
    <source>
        <strain evidence="2 3">D6-4</strain>
    </source>
</reference>
<evidence type="ECO:0000313" key="3">
    <source>
        <dbReference type="Proteomes" id="UP001252875"/>
    </source>
</evidence>
<comment type="caution">
    <text evidence="2">The sequence shown here is derived from an EMBL/GenBank/DDBJ whole genome shotgun (WGS) entry which is preliminary data.</text>
</comment>
<feature type="transmembrane region" description="Helical" evidence="1">
    <location>
        <begin position="12"/>
        <end position="32"/>
    </location>
</feature>
<keyword evidence="1" id="KW-0472">Membrane</keyword>
<gene>
    <name evidence="2" type="ORF">P7D85_06715</name>
</gene>
<keyword evidence="3" id="KW-1185">Reference proteome</keyword>
<sequence length="190" mass="21458">MHLSVSDTIQLISIVLSALLTIVSLVISVKALKQSQKSIELTEKSILDSNRPYVVIYRDYIQVSSTVHEYVIIKNFGNTGAIIDQILFSPVLLDDIRGKKIFEHISGTFIAPGQSISTVSSVNVFKREKDLPDTNISITYHDDIKKYENRYSFSDNILHDISVSKTNPSKNKSIQQIMTSVTEEILRRQL</sequence>
<keyword evidence="1" id="KW-0812">Transmembrane</keyword>